<dbReference type="Proteomes" id="UP000595254">
    <property type="component" value="Chromosome"/>
</dbReference>
<organism evidence="1 2">
    <name type="scientific">Peribacillus psychrosaccharolyticus</name>
    <name type="common">Bacillus psychrosaccharolyticus</name>
    <dbReference type="NCBI Taxonomy" id="1407"/>
    <lineage>
        <taxon>Bacteria</taxon>
        <taxon>Bacillati</taxon>
        <taxon>Bacillota</taxon>
        <taxon>Bacilli</taxon>
        <taxon>Bacillales</taxon>
        <taxon>Bacillaceae</taxon>
        <taxon>Peribacillus</taxon>
    </lineage>
</organism>
<accession>A0A974NPF2</accession>
<dbReference type="AlphaFoldDB" id="A0A974NPF2"/>
<evidence type="ECO:0000313" key="1">
    <source>
        <dbReference type="EMBL" id="QQT01417.1"/>
    </source>
</evidence>
<sequence length="137" mass="15912">MSSISKYGSFLNLIGGILVYISKTVYPMYTEEGLLLNKEEYQNDLRNVINLGQSSIQIFETANPPSFLKEEHDLFFQSYKSVLDCIYDLNKKLEENYDREISEETLIESLSSLKNVENEFKVASMKVVEKVMLFSRR</sequence>
<dbReference type="KEGG" id="ppsr:I6J18_05990"/>
<reference evidence="1 2" key="1">
    <citation type="submission" date="2021-01" db="EMBL/GenBank/DDBJ databases">
        <title>FDA dAtabase for Regulatory Grade micrObial Sequences (FDA-ARGOS): Supporting development and validation of Infectious Disease Dx tests.</title>
        <authorList>
            <person name="Nelson B."/>
            <person name="Plummer A."/>
            <person name="Tallon L."/>
            <person name="Sadzewicz L."/>
            <person name="Zhao X."/>
            <person name="Boylan J."/>
            <person name="Ott S."/>
            <person name="Bowen H."/>
            <person name="Vavikolanu K."/>
            <person name="Mehta A."/>
            <person name="Aluvathingal J."/>
            <person name="Nadendla S."/>
            <person name="Myers T."/>
            <person name="Yan Y."/>
            <person name="Sichtig H."/>
        </authorList>
    </citation>
    <scope>NUCLEOTIDE SEQUENCE [LARGE SCALE GENOMIC DNA]</scope>
    <source>
        <strain evidence="1 2">FDAARGOS_1161</strain>
    </source>
</reference>
<dbReference type="RefSeq" id="WP_040373604.1">
    <property type="nucleotide sequence ID" value="NZ_CP068053.1"/>
</dbReference>
<gene>
    <name evidence="1" type="ORF">I6J18_05990</name>
</gene>
<name>A0A974NPF2_PERPY</name>
<protein>
    <submittedName>
        <fullName evidence="1">Uncharacterized protein</fullName>
    </submittedName>
</protein>
<proteinExistence type="predicted"/>
<keyword evidence="2" id="KW-1185">Reference proteome</keyword>
<evidence type="ECO:0000313" key="2">
    <source>
        <dbReference type="Proteomes" id="UP000595254"/>
    </source>
</evidence>
<dbReference type="EMBL" id="CP068053">
    <property type="protein sequence ID" value="QQT01417.1"/>
    <property type="molecule type" value="Genomic_DNA"/>
</dbReference>